<dbReference type="InterPro" id="IPR000792">
    <property type="entry name" value="Tscrpt_reg_LuxR_C"/>
</dbReference>
<sequence>MAFSAFPEDGAAGGADLLDLGYRCAAEPGLWSDFIRKLVAATDSRSGRMLVLNRAADQVLDSVKHNIDATYHSRYVDHYVNLCPWRPELARKDRGRFYSTCLDFSCPQETFYRTEFFNDWAAPQDIHHGMLGTVWEGDAHSVQLLLQRTRSQGPYSRAETRDFNALVPHLQRIIRLSQAFNRQRQVDRAASASSESGAVPFFLLDEKGRVIHATRQAERIAVEDDRLHLHQGRLEAVGGQNASFRRLLAEATSAAAGRWHSPSGCLALGRQAGQRLLLVVTPVHPEHKLLAVERRVFAAVFIHDEACRVKLCWRTLRDLYGFTPAECRLMEELAAGHSLKEIAGQRQVSPNTLRSQLKSLFRKTGESRQARLVARIVTGPARCQAEPAPLAFNDNLEPNS</sequence>
<dbReference type="Gene3D" id="1.10.10.10">
    <property type="entry name" value="Winged helix-like DNA-binding domain superfamily/Winged helix DNA-binding domain"/>
    <property type="match status" value="1"/>
</dbReference>
<feature type="domain" description="HTH luxR-type" evidence="1">
    <location>
        <begin position="319"/>
        <end position="376"/>
    </location>
</feature>
<dbReference type="RefSeq" id="WP_346049408.1">
    <property type="nucleotide sequence ID" value="NZ_JAYGII010000001.1"/>
</dbReference>
<dbReference type="GO" id="GO:0006355">
    <property type="term" value="P:regulation of DNA-templated transcription"/>
    <property type="evidence" value="ECO:0007669"/>
    <property type="project" value="InterPro"/>
</dbReference>
<protein>
    <submittedName>
        <fullName evidence="2">Helix-turn-helix transcriptional regulator</fullName>
    </submittedName>
</protein>
<dbReference type="InterPro" id="IPR036388">
    <property type="entry name" value="WH-like_DNA-bd_sf"/>
</dbReference>
<gene>
    <name evidence="2" type="ORF">VCB98_00665</name>
</gene>
<evidence type="ECO:0000313" key="2">
    <source>
        <dbReference type="EMBL" id="MEA5444328.1"/>
    </source>
</evidence>
<dbReference type="AlphaFoldDB" id="A0AAP6MJL8"/>
<dbReference type="InterPro" id="IPR016032">
    <property type="entry name" value="Sig_transdc_resp-reg_C-effctor"/>
</dbReference>
<accession>A0AAP6MJL8</accession>
<reference evidence="2 3" key="1">
    <citation type="submission" date="2023-12" db="EMBL/GenBank/DDBJ databases">
        <title>Whole-genome sequencing of halo(alkali)philic microorganisms from hypersaline lakes.</title>
        <authorList>
            <person name="Sorokin D.Y."/>
            <person name="Merkel A.Y."/>
            <person name="Messina E."/>
            <person name="Yakimov M."/>
        </authorList>
    </citation>
    <scope>NUCLEOTIDE SEQUENCE [LARGE SCALE GENOMIC DNA]</scope>
    <source>
        <strain evidence="2 3">AB-CW1</strain>
    </source>
</reference>
<comment type="caution">
    <text evidence="2">The sequence shown here is derived from an EMBL/GenBank/DDBJ whole genome shotgun (WGS) entry which is preliminary data.</text>
</comment>
<name>A0AAP6MJL8_9GAMM</name>
<evidence type="ECO:0000259" key="1">
    <source>
        <dbReference type="SMART" id="SM00421"/>
    </source>
</evidence>
<keyword evidence="3" id="KW-1185">Reference proteome</keyword>
<proteinExistence type="predicted"/>
<dbReference type="SUPFAM" id="SSF46894">
    <property type="entry name" value="C-terminal effector domain of the bipartite response regulators"/>
    <property type="match status" value="1"/>
</dbReference>
<dbReference type="GO" id="GO:0003677">
    <property type="term" value="F:DNA binding"/>
    <property type="evidence" value="ECO:0007669"/>
    <property type="project" value="InterPro"/>
</dbReference>
<evidence type="ECO:0000313" key="3">
    <source>
        <dbReference type="Proteomes" id="UP001302316"/>
    </source>
</evidence>
<organism evidence="2 3">
    <name type="scientific">Natronospira elongata</name>
    <dbReference type="NCBI Taxonomy" id="3110268"/>
    <lineage>
        <taxon>Bacteria</taxon>
        <taxon>Pseudomonadati</taxon>
        <taxon>Pseudomonadota</taxon>
        <taxon>Gammaproteobacteria</taxon>
        <taxon>Natronospirales</taxon>
        <taxon>Natronospiraceae</taxon>
        <taxon>Natronospira</taxon>
    </lineage>
</organism>
<dbReference type="EMBL" id="JAYGII010000001">
    <property type="protein sequence ID" value="MEA5444328.1"/>
    <property type="molecule type" value="Genomic_DNA"/>
</dbReference>
<dbReference type="Proteomes" id="UP001302316">
    <property type="component" value="Unassembled WGS sequence"/>
</dbReference>
<dbReference type="SMART" id="SM00421">
    <property type="entry name" value="HTH_LUXR"/>
    <property type="match status" value="1"/>
</dbReference>